<feature type="non-terminal residue" evidence="4">
    <location>
        <position position="202"/>
    </location>
</feature>
<feature type="region of interest" description="Disordered" evidence="1">
    <location>
        <begin position="166"/>
        <end position="202"/>
    </location>
</feature>
<protein>
    <submittedName>
        <fullName evidence="4">PDZ domain-containing protein</fullName>
    </submittedName>
</protein>
<name>A0A849SAL0_UNCEI</name>
<dbReference type="Pfam" id="PF13180">
    <property type="entry name" value="PDZ_2"/>
    <property type="match status" value="1"/>
</dbReference>
<gene>
    <name evidence="4" type="ORF">HOP12_00895</name>
</gene>
<comment type="caution">
    <text evidence="4">The sequence shown here is derived from an EMBL/GenBank/DDBJ whole genome shotgun (WGS) entry which is preliminary data.</text>
</comment>
<feature type="compositionally biased region" description="Low complexity" evidence="1">
    <location>
        <begin position="191"/>
        <end position="202"/>
    </location>
</feature>
<dbReference type="Proteomes" id="UP000580839">
    <property type="component" value="Unassembled WGS sequence"/>
</dbReference>
<dbReference type="SMART" id="SM00228">
    <property type="entry name" value="PDZ"/>
    <property type="match status" value="1"/>
</dbReference>
<evidence type="ECO:0000259" key="3">
    <source>
        <dbReference type="PROSITE" id="PS50106"/>
    </source>
</evidence>
<accession>A0A849SAL0</accession>
<dbReference type="EMBL" id="JABFRW010000008">
    <property type="protein sequence ID" value="NOT32708.1"/>
    <property type="molecule type" value="Genomic_DNA"/>
</dbReference>
<sequence length="202" mass="21345">MVLRRSRFALIAAGLALTVAPALAATTKTGDRCPEGRLRGIDLGIGQIDGSFSKTVKSSTTREAGSKQQVVWFFRSEPRIADVTIDGPAAGRLKSGDVLIAVDGQLITTRAASARLSELRPGQPIQLLVRRSGKSVPVLIIPREACLDRGSEPFGVTGFTYPLGAEAPEAPLPPDAPSWIDMPAPTPEPAEAPSARSRVWPA</sequence>
<dbReference type="SUPFAM" id="SSF50156">
    <property type="entry name" value="PDZ domain-like"/>
    <property type="match status" value="1"/>
</dbReference>
<organism evidence="4 5">
    <name type="scientific">Eiseniibacteriota bacterium</name>
    <dbReference type="NCBI Taxonomy" id="2212470"/>
    <lineage>
        <taxon>Bacteria</taxon>
        <taxon>Candidatus Eiseniibacteriota</taxon>
    </lineage>
</organism>
<reference evidence="4 5" key="1">
    <citation type="submission" date="2020-04" db="EMBL/GenBank/DDBJ databases">
        <title>Metagenomic profiling of ammonia- and methane-oxidizing microorganisms in a Dutch drinking water treatment plant.</title>
        <authorList>
            <person name="Poghosyan L."/>
            <person name="Leucker S."/>
        </authorList>
    </citation>
    <scope>NUCLEOTIDE SEQUENCE [LARGE SCALE GENOMIC DNA]</scope>
    <source>
        <strain evidence="4">S-RSF-IL-03</strain>
    </source>
</reference>
<evidence type="ECO:0000256" key="1">
    <source>
        <dbReference type="SAM" id="MobiDB-lite"/>
    </source>
</evidence>
<dbReference type="InterPro" id="IPR001478">
    <property type="entry name" value="PDZ"/>
</dbReference>
<dbReference type="Gene3D" id="2.30.42.10">
    <property type="match status" value="1"/>
</dbReference>
<dbReference type="InterPro" id="IPR036034">
    <property type="entry name" value="PDZ_sf"/>
</dbReference>
<evidence type="ECO:0000313" key="4">
    <source>
        <dbReference type="EMBL" id="NOT32708.1"/>
    </source>
</evidence>
<dbReference type="AlphaFoldDB" id="A0A849SAL0"/>
<dbReference type="PROSITE" id="PS50106">
    <property type="entry name" value="PDZ"/>
    <property type="match status" value="1"/>
</dbReference>
<keyword evidence="2" id="KW-0732">Signal</keyword>
<feature type="signal peptide" evidence="2">
    <location>
        <begin position="1"/>
        <end position="24"/>
    </location>
</feature>
<evidence type="ECO:0000256" key="2">
    <source>
        <dbReference type="SAM" id="SignalP"/>
    </source>
</evidence>
<feature type="chain" id="PRO_5032835087" evidence="2">
    <location>
        <begin position="25"/>
        <end position="202"/>
    </location>
</feature>
<feature type="domain" description="PDZ" evidence="3">
    <location>
        <begin position="80"/>
        <end position="133"/>
    </location>
</feature>
<proteinExistence type="predicted"/>
<evidence type="ECO:0000313" key="5">
    <source>
        <dbReference type="Proteomes" id="UP000580839"/>
    </source>
</evidence>